<dbReference type="PROSITE" id="PS00638">
    <property type="entry name" value="PII_GLNB_CTER"/>
    <property type="match status" value="1"/>
</dbReference>
<comment type="caution">
    <text evidence="10">The sequence shown here is derived from an EMBL/GenBank/DDBJ whole genome shotgun (WGS) entry which is preliminary data.</text>
</comment>
<dbReference type="Proteomes" id="UP000642070">
    <property type="component" value="Unassembled WGS sequence"/>
</dbReference>
<accession>A0A917WPX5</accession>
<gene>
    <name evidence="10" type="primary">glnB</name>
    <name evidence="10" type="ORF">GCM10007977_021900</name>
</gene>
<feature type="modified residue" description="O-UMP-tyrosine" evidence="7">
    <location>
        <position position="57"/>
    </location>
</feature>
<comment type="similarity">
    <text evidence="9">Belongs to the P(II) protein family.</text>
</comment>
<dbReference type="GO" id="GO:0005524">
    <property type="term" value="F:ATP binding"/>
    <property type="evidence" value="ECO:0007669"/>
    <property type="project" value="TreeGrafter"/>
</dbReference>
<dbReference type="GO" id="GO:0005829">
    <property type="term" value="C:cytosol"/>
    <property type="evidence" value="ECO:0007669"/>
    <property type="project" value="TreeGrafter"/>
</dbReference>
<evidence type="ECO:0000256" key="6">
    <source>
        <dbReference type="ARBA" id="ARBA00023163"/>
    </source>
</evidence>
<dbReference type="InterPro" id="IPR017918">
    <property type="entry name" value="N-reg_PII_CS"/>
</dbReference>
<reference evidence="10" key="2">
    <citation type="submission" date="2020-09" db="EMBL/GenBank/DDBJ databases">
        <authorList>
            <person name="Sun Q."/>
            <person name="Ohkuma M."/>
        </authorList>
    </citation>
    <scope>NUCLEOTIDE SEQUENCE</scope>
    <source>
        <strain evidence="10">JCM 19831</strain>
    </source>
</reference>
<comment type="subunit">
    <text evidence="1">Homotrimer.</text>
</comment>
<dbReference type="PROSITE" id="PS00496">
    <property type="entry name" value="PII_GLNB_UMP"/>
    <property type="match status" value="1"/>
</dbReference>
<evidence type="ECO:0000313" key="10">
    <source>
        <dbReference type="EMBL" id="GGM20261.1"/>
    </source>
</evidence>
<evidence type="ECO:0000313" key="11">
    <source>
        <dbReference type="Proteomes" id="UP000642070"/>
    </source>
</evidence>
<sequence>MSEGMGMKLVTAVIKPYQLDAVKEALHALGVAGLTVSEVQGYGRQKGHTEVYRGAEYTVEFVPKIRVEIVTDELDFEKVVDAIVTAARTGKIGDGKVWVTSVDEVVRVRTGERGLDAL</sequence>
<proteinExistence type="inferred from homology"/>
<dbReference type="EMBL" id="BMPI01000008">
    <property type="protein sequence ID" value="GGM20261.1"/>
    <property type="molecule type" value="Genomic_DNA"/>
</dbReference>
<dbReference type="SMART" id="SM00938">
    <property type="entry name" value="P-II"/>
    <property type="match status" value="1"/>
</dbReference>
<dbReference type="PANTHER" id="PTHR30115:SF11">
    <property type="entry name" value="NITROGEN REGULATORY PROTEIN P-II HOMOLOG"/>
    <property type="match status" value="1"/>
</dbReference>
<keyword evidence="5" id="KW-0805">Transcription regulation</keyword>
<reference evidence="10" key="1">
    <citation type="journal article" date="2014" name="Int. J. Syst. Evol. Microbiol.">
        <title>Complete genome sequence of Corynebacterium casei LMG S-19264T (=DSM 44701T), isolated from a smear-ripened cheese.</title>
        <authorList>
            <consortium name="US DOE Joint Genome Institute (JGI-PGF)"/>
            <person name="Walter F."/>
            <person name="Albersmeier A."/>
            <person name="Kalinowski J."/>
            <person name="Ruckert C."/>
        </authorList>
    </citation>
    <scope>NUCLEOTIDE SEQUENCE</scope>
    <source>
        <strain evidence="10">JCM 19831</strain>
    </source>
</reference>
<protein>
    <recommendedName>
        <fullName evidence="2">Nitrogen regulatory protein P-II</fullName>
    </recommendedName>
</protein>
<dbReference type="PRINTS" id="PR00340">
    <property type="entry name" value="PIIGLNB"/>
</dbReference>
<dbReference type="Pfam" id="PF00543">
    <property type="entry name" value="P-II"/>
    <property type="match status" value="1"/>
</dbReference>
<dbReference type="InterPro" id="IPR011322">
    <property type="entry name" value="N-reg_PII-like_a/b"/>
</dbReference>
<keyword evidence="11" id="KW-1185">Reference proteome</keyword>
<evidence type="ECO:0000256" key="1">
    <source>
        <dbReference type="ARBA" id="ARBA00011233"/>
    </source>
</evidence>
<evidence type="ECO:0000256" key="2">
    <source>
        <dbReference type="ARBA" id="ARBA00015681"/>
    </source>
</evidence>
<keyword evidence="6" id="KW-0804">Transcription</keyword>
<keyword evidence="3 8" id="KW-0597">Phosphoprotein</keyword>
<evidence type="ECO:0000256" key="9">
    <source>
        <dbReference type="RuleBase" id="RU003936"/>
    </source>
</evidence>
<dbReference type="PANTHER" id="PTHR30115">
    <property type="entry name" value="NITROGEN REGULATORY PROTEIN P-II"/>
    <property type="match status" value="1"/>
</dbReference>
<dbReference type="PROSITE" id="PS51343">
    <property type="entry name" value="PII_GLNB_DOM"/>
    <property type="match status" value="1"/>
</dbReference>
<evidence type="ECO:0000256" key="8">
    <source>
        <dbReference type="PIRSR" id="PIRSR602187-50"/>
    </source>
</evidence>
<dbReference type="PIRSF" id="PIRSF039144">
    <property type="entry name" value="GlnB"/>
    <property type="match status" value="1"/>
</dbReference>
<organism evidence="10 11">
    <name type="scientific">Dactylosporangium sucinum</name>
    <dbReference type="NCBI Taxonomy" id="1424081"/>
    <lineage>
        <taxon>Bacteria</taxon>
        <taxon>Bacillati</taxon>
        <taxon>Actinomycetota</taxon>
        <taxon>Actinomycetes</taxon>
        <taxon>Micromonosporales</taxon>
        <taxon>Micromonosporaceae</taxon>
        <taxon>Dactylosporangium</taxon>
    </lineage>
</organism>
<dbReference type="InterPro" id="IPR002187">
    <property type="entry name" value="N-reg_PII"/>
</dbReference>
<dbReference type="InterPro" id="IPR015867">
    <property type="entry name" value="N-reg_PII/ATP_PRibTrfase_C"/>
</dbReference>
<dbReference type="Gene3D" id="3.30.70.120">
    <property type="match status" value="1"/>
</dbReference>
<evidence type="ECO:0000256" key="3">
    <source>
        <dbReference type="ARBA" id="ARBA00022553"/>
    </source>
</evidence>
<dbReference type="GO" id="GO:0006808">
    <property type="term" value="P:regulation of nitrogen utilization"/>
    <property type="evidence" value="ECO:0007669"/>
    <property type="project" value="InterPro"/>
</dbReference>
<dbReference type="SUPFAM" id="SSF54913">
    <property type="entry name" value="GlnB-like"/>
    <property type="match status" value="1"/>
</dbReference>
<dbReference type="GO" id="GO:0030234">
    <property type="term" value="F:enzyme regulator activity"/>
    <property type="evidence" value="ECO:0007669"/>
    <property type="project" value="InterPro"/>
</dbReference>
<keyword evidence="4" id="KW-0547">Nucleotide-binding</keyword>
<evidence type="ECO:0000256" key="7">
    <source>
        <dbReference type="PIRSR" id="PIRSR039144-50"/>
    </source>
</evidence>
<dbReference type="AlphaFoldDB" id="A0A917WPX5"/>
<evidence type="ECO:0000256" key="5">
    <source>
        <dbReference type="ARBA" id="ARBA00023015"/>
    </source>
</evidence>
<dbReference type="InterPro" id="IPR002332">
    <property type="entry name" value="N-reg_PII_urydylation_site"/>
</dbReference>
<evidence type="ECO:0000256" key="4">
    <source>
        <dbReference type="ARBA" id="ARBA00022741"/>
    </source>
</evidence>
<name>A0A917WPX5_9ACTN</name>